<evidence type="ECO:0000313" key="14">
    <source>
        <dbReference type="Proteomes" id="UP000002282"/>
    </source>
</evidence>
<dbReference type="Proteomes" id="UP000002282">
    <property type="component" value="Chromosome 3R"/>
</dbReference>
<evidence type="ECO:0000256" key="3">
    <source>
        <dbReference type="ARBA" id="ARBA00022525"/>
    </source>
</evidence>
<proteinExistence type="inferred from homology"/>
<dbReference type="InterPro" id="IPR001314">
    <property type="entry name" value="Peptidase_S1A"/>
</dbReference>
<dbReference type="CDD" id="cd00190">
    <property type="entry name" value="Tryp_SPc"/>
    <property type="match status" value="1"/>
</dbReference>
<dbReference type="InterPro" id="IPR050430">
    <property type="entry name" value="Peptidase_S1"/>
</dbReference>
<comment type="similarity">
    <text evidence="2">Belongs to the peptidase S1 family.</text>
</comment>
<dbReference type="PROSITE" id="PS00134">
    <property type="entry name" value="TRYPSIN_HIS"/>
    <property type="match status" value="1"/>
</dbReference>
<dbReference type="FunFam" id="2.40.10.10:FF:000047">
    <property type="entry name" value="Trypsin eta"/>
    <property type="match status" value="1"/>
</dbReference>
<dbReference type="PhylomeDB" id="B4PM71"/>
<evidence type="ECO:0000256" key="10">
    <source>
        <dbReference type="RuleBase" id="RU363034"/>
    </source>
</evidence>
<dbReference type="EMBL" id="CM000160">
    <property type="protein sequence ID" value="EDW96937.1"/>
    <property type="molecule type" value="Genomic_DNA"/>
</dbReference>
<dbReference type="AlphaFoldDB" id="B4PM71"/>
<keyword evidence="7 10" id="KW-0720">Serine protease</keyword>
<evidence type="ECO:0000256" key="7">
    <source>
        <dbReference type="ARBA" id="ARBA00022825"/>
    </source>
</evidence>
<evidence type="ECO:0000313" key="13">
    <source>
        <dbReference type="EMBL" id="EDW96937.1"/>
    </source>
</evidence>
<dbReference type="InterPro" id="IPR043504">
    <property type="entry name" value="Peptidase_S1_PA_chymotrypsin"/>
</dbReference>
<dbReference type="eggNOG" id="KOG3627">
    <property type="taxonomic scope" value="Eukaryota"/>
</dbReference>
<evidence type="ECO:0000256" key="9">
    <source>
        <dbReference type="ARBA" id="ARBA00023157"/>
    </source>
</evidence>
<dbReference type="InterPro" id="IPR009003">
    <property type="entry name" value="Peptidase_S1_PA"/>
</dbReference>
<keyword evidence="6 10" id="KW-0378">Hydrolase</keyword>
<dbReference type="PANTHER" id="PTHR24276:SF96">
    <property type="entry name" value="PEPTIDASE S1 DOMAIN-CONTAINING PROTEIN"/>
    <property type="match status" value="1"/>
</dbReference>
<dbReference type="InterPro" id="IPR033116">
    <property type="entry name" value="TRYPSIN_SER"/>
</dbReference>
<dbReference type="InterPro" id="IPR001254">
    <property type="entry name" value="Trypsin_dom"/>
</dbReference>
<accession>B4PM71</accession>
<dbReference type="SMR" id="B4PM71"/>
<dbReference type="SUPFAM" id="SSF50494">
    <property type="entry name" value="Trypsin-like serine proteases"/>
    <property type="match status" value="1"/>
</dbReference>
<evidence type="ECO:0000256" key="1">
    <source>
        <dbReference type="ARBA" id="ARBA00004613"/>
    </source>
</evidence>
<protein>
    <recommendedName>
        <fullName evidence="12">Peptidase S1 domain-containing protein</fullName>
    </recommendedName>
</protein>
<dbReference type="InterPro" id="IPR018114">
    <property type="entry name" value="TRYPSIN_HIS"/>
</dbReference>
<dbReference type="GO" id="GO:0004252">
    <property type="term" value="F:serine-type endopeptidase activity"/>
    <property type="evidence" value="ECO:0007669"/>
    <property type="project" value="InterPro"/>
</dbReference>
<dbReference type="PROSITE" id="PS00135">
    <property type="entry name" value="TRYPSIN_SER"/>
    <property type="match status" value="1"/>
</dbReference>
<organism evidence="13 14">
    <name type="scientific">Drosophila yakuba</name>
    <name type="common">Fruit fly</name>
    <dbReference type="NCBI Taxonomy" id="7245"/>
    <lineage>
        <taxon>Eukaryota</taxon>
        <taxon>Metazoa</taxon>
        <taxon>Ecdysozoa</taxon>
        <taxon>Arthropoda</taxon>
        <taxon>Hexapoda</taxon>
        <taxon>Insecta</taxon>
        <taxon>Pterygota</taxon>
        <taxon>Neoptera</taxon>
        <taxon>Endopterygota</taxon>
        <taxon>Diptera</taxon>
        <taxon>Brachycera</taxon>
        <taxon>Muscomorpha</taxon>
        <taxon>Ephydroidea</taxon>
        <taxon>Drosophilidae</taxon>
        <taxon>Drosophila</taxon>
        <taxon>Sophophora</taxon>
    </lineage>
</organism>
<keyword evidence="3" id="KW-0964">Secreted</keyword>
<dbReference type="KEGG" id="dya:Dyak_GE26105"/>
<dbReference type="SMART" id="SM00020">
    <property type="entry name" value="Tryp_SPc"/>
    <property type="match status" value="1"/>
</dbReference>
<dbReference type="MEROPS" id="S01.A96"/>
<name>B4PM71_DROYA</name>
<dbReference type="OrthoDB" id="8440449at2759"/>
<dbReference type="GO" id="GO:0016485">
    <property type="term" value="P:protein processing"/>
    <property type="evidence" value="ECO:0007669"/>
    <property type="project" value="UniProtKB-ARBA"/>
</dbReference>
<dbReference type="Pfam" id="PF00089">
    <property type="entry name" value="Trypsin"/>
    <property type="match status" value="1"/>
</dbReference>
<sequence>MVRLGVVQVLVILLACSCLSPINAVRLAQLSEEQLEWIAKAEGVNFQNRVINGEEAQLGEAKYQISLQGMYGGHICGGCIIDERHVLTAAHCVYGYNPSYLRVATGTVEWAKPDAMYFVEEHWIHCNYNSPAYHNDIALIRLNDTIKFNEYTQPAELPTAPLANGTQLLLTGWGSTELWGDTPDVLQKAYLTHVVYSTCQEIMNDDPSNGPCHICTLTAGGQGACHGDSGGPLTHNGVLYGLVNWGYPCALGVPDSHANVYYYLEWIRSMTSGPCSNCHCYASNYPNLLSSQNTIS</sequence>
<evidence type="ECO:0000259" key="12">
    <source>
        <dbReference type="PROSITE" id="PS50240"/>
    </source>
</evidence>
<keyword evidence="8" id="KW-0865">Zymogen</keyword>
<keyword evidence="5 11" id="KW-0732">Signal</keyword>
<dbReference type="OMA" id="YASNYPN"/>
<dbReference type="PANTHER" id="PTHR24276">
    <property type="entry name" value="POLYSERASE-RELATED"/>
    <property type="match status" value="1"/>
</dbReference>
<keyword evidence="4 10" id="KW-0645">Protease</keyword>
<evidence type="ECO:0000256" key="6">
    <source>
        <dbReference type="ARBA" id="ARBA00022801"/>
    </source>
</evidence>
<evidence type="ECO:0000256" key="5">
    <source>
        <dbReference type="ARBA" id="ARBA00022729"/>
    </source>
</evidence>
<evidence type="ECO:0000256" key="4">
    <source>
        <dbReference type="ARBA" id="ARBA00022670"/>
    </source>
</evidence>
<feature type="chain" id="PRO_5002822126" description="Peptidase S1 domain-containing protein" evidence="11">
    <location>
        <begin position="25"/>
        <end position="296"/>
    </location>
</feature>
<evidence type="ECO:0000256" key="8">
    <source>
        <dbReference type="ARBA" id="ARBA00023145"/>
    </source>
</evidence>
<keyword evidence="14" id="KW-1185">Reference proteome</keyword>
<feature type="domain" description="Peptidase S1" evidence="12">
    <location>
        <begin position="50"/>
        <end position="272"/>
    </location>
</feature>
<evidence type="ECO:0000256" key="2">
    <source>
        <dbReference type="ARBA" id="ARBA00007664"/>
    </source>
</evidence>
<comment type="subcellular location">
    <subcellularLocation>
        <location evidence="1">Secreted</location>
    </subcellularLocation>
</comment>
<reference evidence="13 14" key="1">
    <citation type="journal article" date="2007" name="Nature">
        <title>Evolution of genes and genomes on the Drosophila phylogeny.</title>
        <authorList>
            <consortium name="Drosophila 12 Genomes Consortium"/>
            <person name="Clark A.G."/>
            <person name="Eisen M.B."/>
            <person name="Smith D.R."/>
            <person name="Bergman C.M."/>
            <person name="Oliver B."/>
            <person name="Markow T.A."/>
            <person name="Kaufman T.C."/>
            <person name="Kellis M."/>
            <person name="Gelbart W."/>
            <person name="Iyer V.N."/>
            <person name="Pollard D.A."/>
            <person name="Sackton T.B."/>
            <person name="Larracuente A.M."/>
            <person name="Singh N.D."/>
            <person name="Abad J.P."/>
            <person name="Abt D.N."/>
            <person name="Adryan B."/>
            <person name="Aguade M."/>
            <person name="Akashi H."/>
            <person name="Anderson W.W."/>
            <person name="Aquadro C.F."/>
            <person name="Ardell D.H."/>
            <person name="Arguello R."/>
            <person name="Artieri C.G."/>
            <person name="Barbash D.A."/>
            <person name="Barker D."/>
            <person name="Barsanti P."/>
            <person name="Batterham P."/>
            <person name="Batzoglou S."/>
            <person name="Begun D."/>
            <person name="Bhutkar A."/>
            <person name="Blanco E."/>
            <person name="Bosak S.A."/>
            <person name="Bradley R.K."/>
            <person name="Brand A.D."/>
            <person name="Brent M.R."/>
            <person name="Brooks A.N."/>
            <person name="Brown R.H."/>
            <person name="Butlin R.K."/>
            <person name="Caggese C."/>
            <person name="Calvi B.R."/>
            <person name="Bernardo de Carvalho A."/>
            <person name="Caspi A."/>
            <person name="Castrezana S."/>
            <person name="Celniker S.E."/>
            <person name="Chang J.L."/>
            <person name="Chapple C."/>
            <person name="Chatterji S."/>
            <person name="Chinwalla A."/>
            <person name="Civetta A."/>
            <person name="Clifton S.W."/>
            <person name="Comeron J.M."/>
            <person name="Costello J.C."/>
            <person name="Coyne J.A."/>
            <person name="Daub J."/>
            <person name="David R.G."/>
            <person name="Delcher A.L."/>
            <person name="Delehaunty K."/>
            <person name="Do C.B."/>
            <person name="Ebling H."/>
            <person name="Edwards K."/>
            <person name="Eickbush T."/>
            <person name="Evans J.D."/>
            <person name="Filipski A."/>
            <person name="Findeiss S."/>
            <person name="Freyhult E."/>
            <person name="Fulton L."/>
            <person name="Fulton R."/>
            <person name="Garcia A.C."/>
            <person name="Gardiner A."/>
            <person name="Garfield D.A."/>
            <person name="Garvin B.E."/>
            <person name="Gibson G."/>
            <person name="Gilbert D."/>
            <person name="Gnerre S."/>
            <person name="Godfrey J."/>
            <person name="Good R."/>
            <person name="Gotea V."/>
            <person name="Gravely B."/>
            <person name="Greenberg A.J."/>
            <person name="Griffiths-Jones S."/>
            <person name="Gross S."/>
            <person name="Guigo R."/>
            <person name="Gustafson E.A."/>
            <person name="Haerty W."/>
            <person name="Hahn M.W."/>
            <person name="Halligan D.L."/>
            <person name="Halpern A.L."/>
            <person name="Halter G.M."/>
            <person name="Han M.V."/>
            <person name="Heger A."/>
            <person name="Hillier L."/>
            <person name="Hinrichs A.S."/>
            <person name="Holmes I."/>
            <person name="Hoskins R.A."/>
            <person name="Hubisz M.J."/>
            <person name="Hultmark D."/>
            <person name="Huntley M.A."/>
            <person name="Jaffe D.B."/>
            <person name="Jagadeeshan S."/>
            <person name="Jeck W.R."/>
            <person name="Johnson J."/>
            <person name="Jones C.D."/>
            <person name="Jordan W.C."/>
            <person name="Karpen G.H."/>
            <person name="Kataoka E."/>
            <person name="Keightley P.D."/>
            <person name="Kheradpour P."/>
            <person name="Kirkness E.F."/>
            <person name="Koerich L.B."/>
            <person name="Kristiansen K."/>
            <person name="Kudrna D."/>
            <person name="Kulathinal R.J."/>
            <person name="Kumar S."/>
            <person name="Kwok R."/>
            <person name="Lander E."/>
            <person name="Langley C.H."/>
            <person name="Lapoint R."/>
            <person name="Lazzaro B.P."/>
            <person name="Lee S.J."/>
            <person name="Levesque L."/>
            <person name="Li R."/>
            <person name="Lin C.F."/>
            <person name="Lin M.F."/>
            <person name="Lindblad-Toh K."/>
            <person name="Llopart A."/>
            <person name="Long M."/>
            <person name="Low L."/>
            <person name="Lozovsky E."/>
            <person name="Lu J."/>
            <person name="Luo M."/>
            <person name="Machado C.A."/>
            <person name="Makalowski W."/>
            <person name="Marzo M."/>
            <person name="Matsuda M."/>
            <person name="Matzkin L."/>
            <person name="McAllister B."/>
            <person name="McBride C.S."/>
            <person name="McKernan B."/>
            <person name="McKernan K."/>
            <person name="Mendez-Lago M."/>
            <person name="Minx P."/>
            <person name="Mollenhauer M.U."/>
            <person name="Montooth K."/>
            <person name="Mount S.M."/>
            <person name="Mu X."/>
            <person name="Myers E."/>
            <person name="Negre B."/>
            <person name="Newfeld S."/>
            <person name="Nielsen R."/>
            <person name="Noor M.A."/>
            <person name="O'Grady P."/>
            <person name="Pachter L."/>
            <person name="Papaceit M."/>
            <person name="Parisi M.J."/>
            <person name="Parisi M."/>
            <person name="Parts L."/>
            <person name="Pedersen J.S."/>
            <person name="Pesole G."/>
            <person name="Phillippy A.M."/>
            <person name="Ponting C.P."/>
            <person name="Pop M."/>
            <person name="Porcelli D."/>
            <person name="Powell J.R."/>
            <person name="Prohaska S."/>
            <person name="Pruitt K."/>
            <person name="Puig M."/>
            <person name="Quesneville H."/>
            <person name="Ram K.R."/>
            <person name="Rand D."/>
            <person name="Rasmussen M.D."/>
            <person name="Reed L.K."/>
            <person name="Reenan R."/>
            <person name="Reily A."/>
            <person name="Remington K.A."/>
            <person name="Rieger T.T."/>
            <person name="Ritchie M.G."/>
            <person name="Robin C."/>
            <person name="Rogers Y.H."/>
            <person name="Rohde C."/>
            <person name="Rozas J."/>
            <person name="Rubenfield M.J."/>
            <person name="Ruiz A."/>
            <person name="Russo S."/>
            <person name="Salzberg S.L."/>
            <person name="Sanchez-Gracia A."/>
            <person name="Saranga D.J."/>
            <person name="Sato H."/>
            <person name="Schaeffer S.W."/>
            <person name="Schatz M.C."/>
            <person name="Schlenke T."/>
            <person name="Schwartz R."/>
            <person name="Segarra C."/>
            <person name="Singh R.S."/>
            <person name="Sirot L."/>
            <person name="Sirota M."/>
            <person name="Sisneros N.B."/>
            <person name="Smith C.D."/>
            <person name="Smith T.F."/>
            <person name="Spieth J."/>
            <person name="Stage D.E."/>
            <person name="Stark A."/>
            <person name="Stephan W."/>
            <person name="Strausberg R.L."/>
            <person name="Strempel S."/>
            <person name="Sturgill D."/>
            <person name="Sutton G."/>
            <person name="Sutton G.G."/>
            <person name="Tao W."/>
            <person name="Teichmann S."/>
            <person name="Tobari Y.N."/>
            <person name="Tomimura Y."/>
            <person name="Tsolas J.M."/>
            <person name="Valente V.L."/>
            <person name="Venter E."/>
            <person name="Venter J.C."/>
            <person name="Vicario S."/>
            <person name="Vieira F.G."/>
            <person name="Vilella A.J."/>
            <person name="Villasante A."/>
            <person name="Walenz B."/>
            <person name="Wang J."/>
            <person name="Wasserman M."/>
            <person name="Watts T."/>
            <person name="Wilson D."/>
            <person name="Wilson R.K."/>
            <person name="Wing R.A."/>
            <person name="Wolfner M.F."/>
            <person name="Wong A."/>
            <person name="Wong G.K."/>
            <person name="Wu C.I."/>
            <person name="Wu G."/>
            <person name="Yamamoto D."/>
            <person name="Yang H.P."/>
            <person name="Yang S.P."/>
            <person name="Yorke J.A."/>
            <person name="Yoshida K."/>
            <person name="Zdobnov E."/>
            <person name="Zhang P."/>
            <person name="Zhang Y."/>
            <person name="Zimin A.V."/>
            <person name="Baldwin J."/>
            <person name="Abdouelleil A."/>
            <person name="Abdulkadir J."/>
            <person name="Abebe A."/>
            <person name="Abera B."/>
            <person name="Abreu J."/>
            <person name="Acer S.C."/>
            <person name="Aftuck L."/>
            <person name="Alexander A."/>
            <person name="An P."/>
            <person name="Anderson E."/>
            <person name="Anderson S."/>
            <person name="Arachi H."/>
            <person name="Azer M."/>
            <person name="Bachantsang P."/>
            <person name="Barry A."/>
            <person name="Bayul T."/>
            <person name="Berlin A."/>
            <person name="Bessette D."/>
            <person name="Bloom T."/>
            <person name="Blye J."/>
            <person name="Boguslavskiy L."/>
            <person name="Bonnet C."/>
            <person name="Boukhgalter B."/>
            <person name="Bourzgui I."/>
            <person name="Brown A."/>
            <person name="Cahill P."/>
            <person name="Channer S."/>
            <person name="Cheshatsang Y."/>
            <person name="Chuda L."/>
            <person name="Citroen M."/>
            <person name="Collymore A."/>
            <person name="Cooke P."/>
            <person name="Costello M."/>
            <person name="D'Aco K."/>
            <person name="Daza R."/>
            <person name="De Haan G."/>
            <person name="DeGray S."/>
            <person name="DeMaso C."/>
            <person name="Dhargay N."/>
            <person name="Dooley K."/>
            <person name="Dooley E."/>
            <person name="Doricent M."/>
            <person name="Dorje P."/>
            <person name="Dorjee K."/>
            <person name="Dupes A."/>
            <person name="Elong R."/>
            <person name="Falk J."/>
            <person name="Farina A."/>
            <person name="Faro S."/>
            <person name="Ferguson D."/>
            <person name="Fisher S."/>
            <person name="Foley C.D."/>
            <person name="Franke A."/>
            <person name="Friedrich D."/>
            <person name="Gadbois L."/>
            <person name="Gearin G."/>
            <person name="Gearin C.R."/>
            <person name="Giannoukos G."/>
            <person name="Goode T."/>
            <person name="Graham J."/>
            <person name="Grandbois E."/>
            <person name="Grewal S."/>
            <person name="Gyaltsen K."/>
            <person name="Hafez N."/>
            <person name="Hagos B."/>
            <person name="Hall J."/>
            <person name="Henson C."/>
            <person name="Hollinger A."/>
            <person name="Honan T."/>
            <person name="Huard M.D."/>
            <person name="Hughes L."/>
            <person name="Hurhula B."/>
            <person name="Husby M.E."/>
            <person name="Kamat A."/>
            <person name="Kanga B."/>
            <person name="Kashin S."/>
            <person name="Khazanovich D."/>
            <person name="Kisner P."/>
            <person name="Lance K."/>
            <person name="Lara M."/>
            <person name="Lee W."/>
            <person name="Lennon N."/>
            <person name="Letendre F."/>
            <person name="LeVine R."/>
            <person name="Lipovsky A."/>
            <person name="Liu X."/>
            <person name="Liu J."/>
            <person name="Liu S."/>
            <person name="Lokyitsang T."/>
            <person name="Lokyitsang Y."/>
            <person name="Lubonja R."/>
            <person name="Lui A."/>
            <person name="MacDonald P."/>
            <person name="Magnisalis V."/>
            <person name="Maru K."/>
            <person name="Matthews C."/>
            <person name="McCusker W."/>
            <person name="McDonough S."/>
            <person name="Mehta T."/>
            <person name="Meldrim J."/>
            <person name="Meneus L."/>
            <person name="Mihai O."/>
            <person name="Mihalev A."/>
            <person name="Mihova T."/>
            <person name="Mittelman R."/>
            <person name="Mlenga V."/>
            <person name="Montmayeur A."/>
            <person name="Mulrain L."/>
            <person name="Navidi A."/>
            <person name="Naylor J."/>
            <person name="Negash T."/>
            <person name="Nguyen T."/>
            <person name="Nguyen N."/>
            <person name="Nicol R."/>
            <person name="Norbu C."/>
            <person name="Norbu N."/>
            <person name="Novod N."/>
            <person name="O'Neill B."/>
            <person name="Osman S."/>
            <person name="Markiewicz E."/>
            <person name="Oyono O.L."/>
            <person name="Patti C."/>
            <person name="Phunkhang P."/>
            <person name="Pierre F."/>
            <person name="Priest M."/>
            <person name="Raghuraman S."/>
            <person name="Rege F."/>
            <person name="Reyes R."/>
            <person name="Rise C."/>
            <person name="Rogov P."/>
            <person name="Ross K."/>
            <person name="Ryan E."/>
            <person name="Settipalli S."/>
            <person name="Shea T."/>
            <person name="Sherpa N."/>
            <person name="Shi L."/>
            <person name="Shih D."/>
            <person name="Sparrow T."/>
            <person name="Spaulding J."/>
            <person name="Stalker J."/>
            <person name="Stange-Thomann N."/>
            <person name="Stavropoulos S."/>
            <person name="Stone C."/>
            <person name="Strader C."/>
            <person name="Tesfaye S."/>
            <person name="Thomson T."/>
            <person name="Thoulutsang Y."/>
            <person name="Thoulutsang D."/>
            <person name="Topham K."/>
            <person name="Topping I."/>
            <person name="Tsamla T."/>
            <person name="Vassiliev H."/>
            <person name="Vo A."/>
            <person name="Wangchuk T."/>
            <person name="Wangdi T."/>
            <person name="Weiand M."/>
            <person name="Wilkinson J."/>
            <person name="Wilson A."/>
            <person name="Yadav S."/>
            <person name="Young G."/>
            <person name="Yu Q."/>
            <person name="Zembek L."/>
            <person name="Zhong D."/>
            <person name="Zimmer A."/>
            <person name="Zwirko Z."/>
            <person name="Jaffe D.B."/>
            <person name="Alvarez P."/>
            <person name="Brockman W."/>
            <person name="Butler J."/>
            <person name="Chin C."/>
            <person name="Gnerre S."/>
            <person name="Grabherr M."/>
            <person name="Kleber M."/>
            <person name="Mauceli E."/>
            <person name="MacCallum I."/>
        </authorList>
    </citation>
    <scope>NUCLEOTIDE SEQUENCE [LARGE SCALE GENOMIC DNA]</scope>
    <source>
        <strain evidence="14">Tai18E2 / Tucson 14021-0261.01</strain>
    </source>
</reference>
<dbReference type="PROSITE" id="PS50240">
    <property type="entry name" value="TRYPSIN_DOM"/>
    <property type="match status" value="1"/>
</dbReference>
<dbReference type="GO" id="GO:0005576">
    <property type="term" value="C:extracellular region"/>
    <property type="evidence" value="ECO:0007669"/>
    <property type="project" value="UniProtKB-SubCell"/>
</dbReference>
<dbReference type="HOGENOM" id="CLU_006842_7_4_1"/>
<keyword evidence="9" id="KW-1015">Disulfide bond</keyword>
<gene>
    <name evidence="13" type="primary">Dyak\GE26105</name>
    <name evidence="13" type="synonym">dyak_GLEANR_9678</name>
    <name evidence="13" type="synonym">GE26105</name>
    <name evidence="13" type="ORF">Dyak_GE26105</name>
</gene>
<dbReference type="PRINTS" id="PR00722">
    <property type="entry name" value="CHYMOTRYPSIN"/>
</dbReference>
<evidence type="ECO:0000256" key="11">
    <source>
        <dbReference type="SAM" id="SignalP"/>
    </source>
</evidence>
<reference evidence="13 14" key="2">
    <citation type="journal article" date="2007" name="PLoS Biol.">
        <title>Principles of genome evolution in the Drosophila melanogaster species group.</title>
        <authorList>
            <person name="Ranz J.M."/>
            <person name="Maurin D."/>
            <person name="Chan Y.S."/>
            <person name="von Grotthuss M."/>
            <person name="Hillier L.W."/>
            <person name="Roote J."/>
            <person name="Ashburner M."/>
            <person name="Bergman C.M."/>
        </authorList>
    </citation>
    <scope>NUCLEOTIDE SEQUENCE [LARGE SCALE GENOMIC DNA]</scope>
    <source>
        <strain evidence="14">Tai18E2 / Tucson 14021-0261.01</strain>
    </source>
</reference>
<feature type="signal peptide" evidence="11">
    <location>
        <begin position="1"/>
        <end position="24"/>
    </location>
</feature>
<dbReference type="PROSITE" id="PS51257">
    <property type="entry name" value="PROKAR_LIPOPROTEIN"/>
    <property type="match status" value="1"/>
</dbReference>
<dbReference type="Gene3D" id="2.40.10.10">
    <property type="entry name" value="Trypsin-like serine proteases"/>
    <property type="match status" value="2"/>
</dbReference>